<dbReference type="InterPro" id="IPR004277">
    <property type="entry name" value="PSS"/>
</dbReference>
<evidence type="ECO:0000256" key="7">
    <source>
        <dbReference type="ARBA" id="ARBA00022824"/>
    </source>
</evidence>
<keyword evidence="14" id="KW-1185">Reference proteome</keyword>
<evidence type="ECO:0000256" key="9">
    <source>
        <dbReference type="ARBA" id="ARBA00023098"/>
    </source>
</evidence>
<feature type="transmembrane region" description="Helical" evidence="12">
    <location>
        <begin position="12"/>
        <end position="31"/>
    </location>
</feature>
<comment type="pathway">
    <text evidence="2 12">Phospholipid metabolism; phosphatidylserine biosynthesis.</text>
</comment>
<evidence type="ECO:0000256" key="1">
    <source>
        <dbReference type="ARBA" id="ARBA00004477"/>
    </source>
</evidence>
<evidence type="ECO:0000313" key="14">
    <source>
        <dbReference type="Proteomes" id="UP000274131"/>
    </source>
</evidence>
<evidence type="ECO:0000256" key="2">
    <source>
        <dbReference type="ARBA" id="ARBA00004916"/>
    </source>
</evidence>
<comment type="catalytic activity">
    <reaction evidence="12">
        <text>a 1,2-diacyl-sn-glycero-3-phosphoethanolamine + L-serine = a 1,2-diacyl-sn-glycero-3-phospho-L-serine + ethanolamine</text>
        <dbReference type="Rhea" id="RHEA:27606"/>
        <dbReference type="ChEBI" id="CHEBI:33384"/>
        <dbReference type="ChEBI" id="CHEBI:57262"/>
        <dbReference type="ChEBI" id="CHEBI:57603"/>
        <dbReference type="ChEBI" id="CHEBI:64612"/>
        <dbReference type="EC" id="2.7.8.29"/>
    </reaction>
</comment>
<dbReference type="PANTHER" id="PTHR15362:SF15">
    <property type="entry name" value="PHOSPHATIDYLSERINE SYNTHASE 1"/>
    <property type="match status" value="1"/>
</dbReference>
<comment type="pathway">
    <text evidence="3">Lipid metabolism.</text>
</comment>
<evidence type="ECO:0000256" key="12">
    <source>
        <dbReference type="RuleBase" id="RU368094"/>
    </source>
</evidence>
<evidence type="ECO:0000256" key="5">
    <source>
        <dbReference type="ARBA" id="ARBA00022679"/>
    </source>
</evidence>
<dbReference type="EC" id="2.7.8.29" evidence="12"/>
<keyword evidence="6 12" id="KW-0812">Transmembrane</keyword>
<dbReference type="GO" id="GO:0005789">
    <property type="term" value="C:endoplasmic reticulum membrane"/>
    <property type="evidence" value="ECO:0007669"/>
    <property type="project" value="UniProtKB-SubCell"/>
</dbReference>
<dbReference type="UniPathway" id="UPA00948"/>
<keyword evidence="8 12" id="KW-1133">Transmembrane helix</keyword>
<dbReference type="EMBL" id="UXUI01008182">
    <property type="protein sequence ID" value="VDD90750.1"/>
    <property type="molecule type" value="Genomic_DNA"/>
</dbReference>
<organism evidence="15">
    <name type="scientific">Enterobius vermicularis</name>
    <name type="common">Human pinworm</name>
    <dbReference type="NCBI Taxonomy" id="51028"/>
    <lineage>
        <taxon>Eukaryota</taxon>
        <taxon>Metazoa</taxon>
        <taxon>Ecdysozoa</taxon>
        <taxon>Nematoda</taxon>
        <taxon>Chromadorea</taxon>
        <taxon>Rhabditida</taxon>
        <taxon>Spirurina</taxon>
        <taxon>Oxyuridomorpha</taxon>
        <taxon>Oxyuroidea</taxon>
        <taxon>Oxyuridae</taxon>
        <taxon>Enterobius</taxon>
    </lineage>
</organism>
<proteinExistence type="inferred from homology"/>
<feature type="transmembrane region" description="Helical" evidence="12">
    <location>
        <begin position="276"/>
        <end position="295"/>
    </location>
</feature>
<reference evidence="13 14" key="2">
    <citation type="submission" date="2018-10" db="EMBL/GenBank/DDBJ databases">
        <authorList>
            <consortium name="Pathogen Informatics"/>
        </authorList>
    </citation>
    <scope>NUCLEOTIDE SEQUENCE [LARGE SCALE GENOMIC DNA]</scope>
</reference>
<feature type="transmembrane region" description="Helical" evidence="12">
    <location>
        <begin position="342"/>
        <end position="360"/>
    </location>
</feature>
<sequence>MPIEKIILNIDILRWFGVQVSSNFFRVFWVWSCFAIFSEKGHLLTCCCLFFLFYPGQLTVVVLSAIKLSGTFGNLINSFVGPFIRPHPVLWRIIFGVSVMYAMLLQFALFQSFGDIKRTLKWLDPKRLNMERLEEKEYAVDCSNFTWERISKSIDIFVIGHFLGWMMKALLIRHHLICWYISIAWEVTELVFSHLLPNFEECWWDIIILDIFLCNGLGIYCGIRLAHFFEMREYHWESIKDIKTTRGKFKRAVLQFTPESWMQVDWYNDVAIRRTLSIYAFVMIWLVTELNTFFLKHIFAIDTSHPIVFWRIILIGLISAPSIRQFYLFATDSRVKRMGMQSWIYVAVCALEGAICVKFGRDQFSHINLTYICLWIAGMAVGTFFCVLLSVRFVGRLASVSLTVTEEKDDHGNVRKWYLDSSVENLGAIADDVRARRRVLNMSESDVS</sequence>
<keyword evidence="9 12" id="KW-0443">Lipid metabolism</keyword>
<evidence type="ECO:0000256" key="3">
    <source>
        <dbReference type="ARBA" id="ARBA00005189"/>
    </source>
</evidence>
<feature type="transmembrane region" description="Helical" evidence="12">
    <location>
        <begin position="203"/>
        <end position="223"/>
    </location>
</feature>
<dbReference type="PANTHER" id="PTHR15362">
    <property type="entry name" value="PHOSPHATIDYLINOSITOL SYNTHASE"/>
    <property type="match status" value="1"/>
</dbReference>
<feature type="transmembrane region" description="Helical" evidence="12">
    <location>
        <begin position="89"/>
        <end position="110"/>
    </location>
</feature>
<comment type="function">
    <text evidence="12">Catalyzes a base-exchange reaction in which the polar head group of phosphatidylethanolamine (PE) is replaced by L-serine.</text>
</comment>
<dbReference type="Proteomes" id="UP000274131">
    <property type="component" value="Unassembled WGS sequence"/>
</dbReference>
<reference evidence="15" key="1">
    <citation type="submission" date="2017-02" db="UniProtKB">
        <authorList>
            <consortium name="WormBaseParasite"/>
        </authorList>
    </citation>
    <scope>IDENTIFICATION</scope>
</reference>
<keyword evidence="5 12" id="KW-0808">Transferase</keyword>
<comment type="subcellular location">
    <subcellularLocation>
        <location evidence="1 12">Endoplasmic reticulum membrane</location>
        <topology evidence="1 12">Multi-pass membrane protein</topology>
    </subcellularLocation>
</comment>
<dbReference type="GO" id="GO:0106245">
    <property type="term" value="F:L-serine-phosphatidylethanolamine phosphatidyltransferase activity"/>
    <property type="evidence" value="ECO:0007669"/>
    <property type="project" value="UniProtKB-UniRule"/>
</dbReference>
<keyword evidence="12" id="KW-0444">Lipid biosynthesis</keyword>
<feature type="transmembrane region" description="Helical" evidence="12">
    <location>
        <begin position="307"/>
        <end position="330"/>
    </location>
</feature>
<evidence type="ECO:0000256" key="6">
    <source>
        <dbReference type="ARBA" id="ARBA00022692"/>
    </source>
</evidence>
<dbReference type="STRING" id="51028.A0A0N4V6K3"/>
<feature type="transmembrane region" description="Helical" evidence="12">
    <location>
        <begin position="43"/>
        <end position="69"/>
    </location>
</feature>
<evidence type="ECO:0000256" key="11">
    <source>
        <dbReference type="ARBA" id="ARBA00023264"/>
    </source>
</evidence>
<feature type="transmembrane region" description="Helical" evidence="12">
    <location>
        <begin position="176"/>
        <end position="197"/>
    </location>
</feature>
<keyword evidence="10 12" id="KW-0472">Membrane</keyword>
<keyword evidence="7 12" id="KW-0256">Endoplasmic reticulum</keyword>
<comment type="similarity">
    <text evidence="4 12">Belongs to the phosphatidyl serine synthase family.</text>
</comment>
<evidence type="ECO:0000256" key="10">
    <source>
        <dbReference type="ARBA" id="ARBA00023136"/>
    </source>
</evidence>
<evidence type="ECO:0000313" key="15">
    <source>
        <dbReference type="WBParaSite" id="EVEC_0000589001-mRNA-1"/>
    </source>
</evidence>
<dbReference type="AlphaFoldDB" id="A0A0N4V6K3"/>
<gene>
    <name evidence="13" type="ORF">EVEC_LOCUS5501</name>
</gene>
<dbReference type="OrthoDB" id="10265393at2759"/>
<evidence type="ECO:0000256" key="8">
    <source>
        <dbReference type="ARBA" id="ARBA00022989"/>
    </source>
</evidence>
<dbReference type="WBParaSite" id="EVEC_0000589001-mRNA-1">
    <property type="protein sequence ID" value="EVEC_0000589001-mRNA-1"/>
    <property type="gene ID" value="EVEC_0000589001"/>
</dbReference>
<keyword evidence="12" id="KW-0594">Phospholipid biosynthesis</keyword>
<name>A0A0N4V6K3_ENTVE</name>
<evidence type="ECO:0000256" key="4">
    <source>
        <dbReference type="ARBA" id="ARBA00008671"/>
    </source>
</evidence>
<keyword evidence="11 12" id="KW-1208">Phospholipid metabolism</keyword>
<protein>
    <recommendedName>
        <fullName evidence="12">Phosphatidylserine synthase</fullName>
        <ecNumber evidence="12">2.7.8.29</ecNumber>
    </recommendedName>
    <alternativeName>
        <fullName evidence="12">Serine-exchange enzyme</fullName>
    </alternativeName>
</protein>
<dbReference type="GO" id="GO:0006659">
    <property type="term" value="P:phosphatidylserine biosynthetic process"/>
    <property type="evidence" value="ECO:0007669"/>
    <property type="project" value="UniProtKB-UniRule"/>
</dbReference>
<feature type="transmembrane region" description="Helical" evidence="12">
    <location>
        <begin position="366"/>
        <end position="391"/>
    </location>
</feature>
<dbReference type="Pfam" id="PF03034">
    <property type="entry name" value="PSS"/>
    <property type="match status" value="1"/>
</dbReference>
<evidence type="ECO:0000313" key="13">
    <source>
        <dbReference type="EMBL" id="VDD90750.1"/>
    </source>
</evidence>
<accession>A0A0N4V6K3</accession>